<name>A0ABR7VM70_VIRHA</name>
<feature type="transmembrane region" description="Helical" evidence="1">
    <location>
        <begin position="103"/>
        <end position="131"/>
    </location>
</feature>
<keyword evidence="3" id="KW-1185">Reference proteome</keyword>
<proteinExistence type="predicted"/>
<protein>
    <submittedName>
        <fullName evidence="2">DUF624 domain-containing protein</fullName>
    </submittedName>
</protein>
<dbReference type="InterPro" id="IPR006938">
    <property type="entry name" value="DUF624"/>
</dbReference>
<dbReference type="Pfam" id="PF04854">
    <property type="entry name" value="DUF624"/>
    <property type="match status" value="1"/>
</dbReference>
<dbReference type="RefSeq" id="WP_121616028.1">
    <property type="nucleotide sequence ID" value="NZ_CP033049.1"/>
</dbReference>
<feature type="transmembrane region" description="Helical" evidence="1">
    <location>
        <begin position="143"/>
        <end position="165"/>
    </location>
</feature>
<sequence length="205" mass="24204">MESFVNGYYRFSVWAMRLAYLNVCWILFSVLGLFILGFMPSTAAMFSIVRKWVNGEEDIPILQTYWKVYKTEFVKTNKAGLLLFGIGYLLVLEFNILRGQDSFLYLFVSYTVLASLLLYVVVFIYFFPIFVHFKLKLLDYFKWPFIISFSHPVLSLFIISVLWIVYYITWISIPALFFFFGGSATALFIMWAVSRSFPKYEYREA</sequence>
<organism evidence="2 3">
    <name type="scientific">Virgibacillus halodenitrificans</name>
    <name type="common">Bacillus halodenitrificans</name>
    <dbReference type="NCBI Taxonomy" id="1482"/>
    <lineage>
        <taxon>Bacteria</taxon>
        <taxon>Bacillati</taxon>
        <taxon>Bacillota</taxon>
        <taxon>Bacilli</taxon>
        <taxon>Bacillales</taxon>
        <taxon>Bacillaceae</taxon>
        <taxon>Virgibacillus</taxon>
    </lineage>
</organism>
<reference evidence="2 3" key="1">
    <citation type="submission" date="2020-09" db="EMBL/GenBank/DDBJ databases">
        <title>Draft Genome Sequences of Oil-Oxidizing Bacteria Halomonas titanicae, Marinobacter lutaoensis, and Virgibacillus halodenitrificans Isolated from Highly Saline Environments.</title>
        <authorList>
            <person name="Grouzdev D.S."/>
            <person name="Sokolova D.S."/>
            <person name="Semenova E.M."/>
            <person name="Borzenkov I.A."/>
            <person name="Bidzhieva S.K."/>
            <person name="Poltaraus A.B."/>
            <person name="Nazina T.N."/>
        </authorList>
    </citation>
    <scope>NUCLEOTIDE SEQUENCE [LARGE SCALE GENOMIC DNA]</scope>
    <source>
        <strain evidence="2 3">VKM B-3472D</strain>
    </source>
</reference>
<dbReference type="EMBL" id="JACWEZ010000003">
    <property type="protein sequence ID" value="MBD1222396.1"/>
    <property type="molecule type" value="Genomic_DNA"/>
</dbReference>
<feature type="transmembrane region" description="Helical" evidence="1">
    <location>
        <begin position="171"/>
        <end position="193"/>
    </location>
</feature>
<feature type="transmembrane region" description="Helical" evidence="1">
    <location>
        <begin position="20"/>
        <end position="41"/>
    </location>
</feature>
<evidence type="ECO:0000256" key="1">
    <source>
        <dbReference type="SAM" id="Phobius"/>
    </source>
</evidence>
<keyword evidence="1" id="KW-0472">Membrane</keyword>
<gene>
    <name evidence="2" type="ORF">IC602_07235</name>
</gene>
<evidence type="ECO:0000313" key="3">
    <source>
        <dbReference type="Proteomes" id="UP000621631"/>
    </source>
</evidence>
<keyword evidence="1" id="KW-0812">Transmembrane</keyword>
<dbReference type="Proteomes" id="UP000621631">
    <property type="component" value="Unassembled WGS sequence"/>
</dbReference>
<evidence type="ECO:0000313" key="2">
    <source>
        <dbReference type="EMBL" id="MBD1222396.1"/>
    </source>
</evidence>
<keyword evidence="1" id="KW-1133">Transmembrane helix</keyword>
<accession>A0ABR7VM70</accession>
<feature type="transmembrane region" description="Helical" evidence="1">
    <location>
        <begin position="79"/>
        <end position="97"/>
    </location>
</feature>
<comment type="caution">
    <text evidence="2">The sequence shown here is derived from an EMBL/GenBank/DDBJ whole genome shotgun (WGS) entry which is preliminary data.</text>
</comment>